<reference evidence="2" key="2">
    <citation type="submission" date="2023-05" db="EMBL/GenBank/DDBJ databases">
        <authorList>
            <consortium name="Lawrence Berkeley National Laboratory"/>
            <person name="Steindorff A."/>
            <person name="Hensen N."/>
            <person name="Bonometti L."/>
            <person name="Westerberg I."/>
            <person name="Brannstrom I.O."/>
            <person name="Guillou S."/>
            <person name="Cros-Aarteil S."/>
            <person name="Calhoun S."/>
            <person name="Haridas S."/>
            <person name="Kuo A."/>
            <person name="Mondo S."/>
            <person name="Pangilinan J."/>
            <person name="Riley R."/>
            <person name="Labutti K."/>
            <person name="Andreopoulos B."/>
            <person name="Lipzen A."/>
            <person name="Chen C."/>
            <person name="Yanf M."/>
            <person name="Daum C."/>
            <person name="Ng V."/>
            <person name="Clum A."/>
            <person name="Ohm R."/>
            <person name="Martin F."/>
            <person name="Silar P."/>
            <person name="Natvig D."/>
            <person name="Lalanne C."/>
            <person name="Gautier V."/>
            <person name="Ament-Velasquez S.L."/>
            <person name="Kruys A."/>
            <person name="Hutchinson M.I."/>
            <person name="Powell A.J."/>
            <person name="Barry K."/>
            <person name="Miller A.N."/>
            <person name="Grigoriev I.V."/>
            <person name="Debuchy R."/>
            <person name="Gladieux P."/>
            <person name="Thoren M.H."/>
            <person name="Johannesson H."/>
        </authorList>
    </citation>
    <scope>NUCLEOTIDE SEQUENCE</scope>
    <source>
        <strain evidence="2">CBS 508.74</strain>
    </source>
</reference>
<dbReference type="RefSeq" id="XP_064674501.1">
    <property type="nucleotide sequence ID" value="XM_064811716.1"/>
</dbReference>
<evidence type="ECO:0000256" key="1">
    <source>
        <dbReference type="SAM" id="Phobius"/>
    </source>
</evidence>
<keyword evidence="1" id="KW-0472">Membrane</keyword>
<dbReference type="GeneID" id="89935841"/>
<dbReference type="AlphaFoldDB" id="A0AAN6YWR6"/>
<reference evidence="2" key="1">
    <citation type="journal article" date="2023" name="Mol. Phylogenet. Evol.">
        <title>Genome-scale phylogeny and comparative genomics of the fungal order Sordariales.</title>
        <authorList>
            <person name="Hensen N."/>
            <person name="Bonometti L."/>
            <person name="Westerberg I."/>
            <person name="Brannstrom I.O."/>
            <person name="Guillou S."/>
            <person name="Cros-Aarteil S."/>
            <person name="Calhoun S."/>
            <person name="Haridas S."/>
            <person name="Kuo A."/>
            <person name="Mondo S."/>
            <person name="Pangilinan J."/>
            <person name="Riley R."/>
            <person name="LaButti K."/>
            <person name="Andreopoulos B."/>
            <person name="Lipzen A."/>
            <person name="Chen C."/>
            <person name="Yan M."/>
            <person name="Daum C."/>
            <person name="Ng V."/>
            <person name="Clum A."/>
            <person name="Steindorff A."/>
            <person name="Ohm R.A."/>
            <person name="Martin F."/>
            <person name="Silar P."/>
            <person name="Natvig D.O."/>
            <person name="Lalanne C."/>
            <person name="Gautier V."/>
            <person name="Ament-Velasquez S.L."/>
            <person name="Kruys A."/>
            <person name="Hutchinson M.I."/>
            <person name="Powell A.J."/>
            <person name="Barry K."/>
            <person name="Miller A.N."/>
            <person name="Grigoriev I.V."/>
            <person name="Debuchy R."/>
            <person name="Gladieux P."/>
            <person name="Hiltunen Thoren M."/>
            <person name="Johannesson H."/>
        </authorList>
    </citation>
    <scope>NUCLEOTIDE SEQUENCE</scope>
    <source>
        <strain evidence="2">CBS 508.74</strain>
    </source>
</reference>
<gene>
    <name evidence="2" type="ORF">N656DRAFT_711</name>
</gene>
<feature type="transmembrane region" description="Helical" evidence="1">
    <location>
        <begin position="105"/>
        <end position="131"/>
    </location>
</feature>
<dbReference type="EMBL" id="MU853332">
    <property type="protein sequence ID" value="KAK4116931.1"/>
    <property type="molecule type" value="Genomic_DNA"/>
</dbReference>
<proteinExistence type="predicted"/>
<dbReference type="Proteomes" id="UP001302812">
    <property type="component" value="Unassembled WGS sequence"/>
</dbReference>
<name>A0AAN6YWR6_9PEZI</name>
<keyword evidence="1" id="KW-1133">Transmembrane helix</keyword>
<comment type="caution">
    <text evidence="2">The sequence shown here is derived from an EMBL/GenBank/DDBJ whole genome shotgun (WGS) entry which is preliminary data.</text>
</comment>
<keyword evidence="3" id="KW-1185">Reference proteome</keyword>
<organism evidence="2 3">
    <name type="scientific">Canariomyces notabilis</name>
    <dbReference type="NCBI Taxonomy" id="2074819"/>
    <lineage>
        <taxon>Eukaryota</taxon>
        <taxon>Fungi</taxon>
        <taxon>Dikarya</taxon>
        <taxon>Ascomycota</taxon>
        <taxon>Pezizomycotina</taxon>
        <taxon>Sordariomycetes</taxon>
        <taxon>Sordariomycetidae</taxon>
        <taxon>Sordariales</taxon>
        <taxon>Chaetomiaceae</taxon>
        <taxon>Canariomyces</taxon>
    </lineage>
</organism>
<sequence length="143" mass="15776">MWLPAVNEVAFQIGGCGTFSLGECLELSVRSTICFLSGVTRYGILASKETSGVRVLPQHHLFLCSSPGETPAPPSTSCYRNLNLPKPHTPRSRPVKKLDAAMQLWTAQVMCLIFGMLFGGLAFAAVHHFIIRQNRLRGLHFLH</sequence>
<evidence type="ECO:0000313" key="3">
    <source>
        <dbReference type="Proteomes" id="UP001302812"/>
    </source>
</evidence>
<accession>A0AAN6YWR6</accession>
<protein>
    <submittedName>
        <fullName evidence="2">Uncharacterized protein</fullName>
    </submittedName>
</protein>
<evidence type="ECO:0000313" key="2">
    <source>
        <dbReference type="EMBL" id="KAK4116931.1"/>
    </source>
</evidence>
<keyword evidence="1" id="KW-0812">Transmembrane</keyword>